<dbReference type="eggNOG" id="COG2972">
    <property type="taxonomic scope" value="Bacteria"/>
</dbReference>
<keyword evidence="1" id="KW-1133">Transmembrane helix</keyword>
<dbReference type="InterPro" id="IPR010559">
    <property type="entry name" value="Sig_transdc_His_kin_internal"/>
</dbReference>
<reference evidence="4" key="1">
    <citation type="journal article" date="2013" name="Lancet">
        <title>First case of E anophelis outbreak in an intensive-care unit.</title>
        <authorList>
            <person name="Teo J."/>
            <person name="Tan S.Y."/>
            <person name="Tay M."/>
            <person name="Ding Y."/>
            <person name="Kjelleberg S."/>
            <person name="Givskov M."/>
            <person name="Lin R.T."/>
            <person name="Yang L."/>
        </authorList>
    </citation>
    <scope>NUCLEOTIDE SEQUENCE [LARGE SCALE GENOMIC DNA]</scope>
    <source>
        <strain evidence="4">NUHP1</strain>
    </source>
</reference>
<dbReference type="Pfam" id="PF13239">
    <property type="entry name" value="2TM"/>
    <property type="match status" value="1"/>
</dbReference>
<evidence type="ECO:0000313" key="4">
    <source>
        <dbReference type="EMBL" id="AIL43800.1"/>
    </source>
</evidence>
<dbReference type="GO" id="GO:0000155">
    <property type="term" value="F:phosphorelay sensor kinase activity"/>
    <property type="evidence" value="ECO:0007669"/>
    <property type="project" value="InterPro"/>
</dbReference>
<feature type="transmembrane region" description="Helical" evidence="1">
    <location>
        <begin position="80"/>
        <end position="102"/>
    </location>
</feature>
<accession>A0A077EE82</accession>
<gene>
    <name evidence="4" type="ORF">BD94_0025</name>
</gene>
<feature type="transmembrane region" description="Helical" evidence="1">
    <location>
        <begin position="378"/>
        <end position="397"/>
    </location>
</feature>
<feature type="domain" description="2TM" evidence="3">
    <location>
        <begin position="366"/>
        <end position="441"/>
    </location>
</feature>
<dbReference type="PANTHER" id="PTHR34220:SF7">
    <property type="entry name" value="SENSOR HISTIDINE KINASE YPDA"/>
    <property type="match status" value="1"/>
</dbReference>
<evidence type="ECO:0000259" key="3">
    <source>
        <dbReference type="Pfam" id="PF13239"/>
    </source>
</evidence>
<dbReference type="InterPro" id="IPR050640">
    <property type="entry name" value="Bact_2-comp_sensor_kinase"/>
</dbReference>
<reference evidence="4" key="2">
    <citation type="journal article" date="2015" name="Genome Biol. Evol.">
        <title>Complete Genome Sequence and Transcriptomic Analysis of the Novel Pathogen Elizabethkingia anophelis in Response to Oxidative Stress.</title>
        <authorList>
            <person name="Li Y."/>
            <person name="Liu Y."/>
            <person name="Chew S.C."/>
            <person name="Tay M."/>
            <person name="Salido M.M."/>
            <person name="Teo J."/>
            <person name="Lauro F.M."/>
            <person name="Givskov M."/>
            <person name="Yang L."/>
        </authorList>
    </citation>
    <scope>NUCLEOTIDE SEQUENCE</scope>
    <source>
        <strain evidence="4">NUHP1</strain>
    </source>
</reference>
<dbReference type="RefSeq" id="WP_024563836.1">
    <property type="nucleotide sequence ID" value="NZ_CP007547.1"/>
</dbReference>
<keyword evidence="1" id="KW-0812">Transmembrane</keyword>
<sequence>MFVREIKKMNRKFFIICIWITLICTIIFGIIEPGYFSWDNIWKSFVISSMYCIFLSMSQGYLNGYLDKKWSWIEDTKKRLIYGVSLTVVVTIATVILCNYINFVLIQNVSTEKFFSRDYNFVNWFFINFALLISAIFHARGFMNAWKSAAKQAVTEQKIIASSANAQFESLKNQLDPHFLFNSLNVLSALIEENPDNAQKFTSSMSKIYRYVLEQKDKEVVSLDEEINFARTYIELLKYRFEDSIIFHLNIEDDNSKDFVVPLSLQLLLENCIKHNHATSAKPLQVEIFAKEGYLIIKNNLQKRELPNEKSGIGLSNIVQRYSLLTKRNVFIENDENTFSVKIPILTQKNTTMQVNYENDEREAYKKASRRVKEIKDFYSNLISYCCVIPFIVVINLMTSPKFLWFVFPMLGWGLGVAIHGFTTFGIGKSWEERKIQELMNKDKNIQQWK</sequence>
<evidence type="ECO:0000256" key="1">
    <source>
        <dbReference type="SAM" id="Phobius"/>
    </source>
</evidence>
<proteinExistence type="predicted"/>
<dbReference type="Pfam" id="PF06580">
    <property type="entry name" value="His_kinase"/>
    <property type="match status" value="1"/>
</dbReference>
<name>A0A077EE82_9FLAO</name>
<dbReference type="Proteomes" id="UP000028933">
    <property type="component" value="Chromosome"/>
</dbReference>
<feature type="transmembrane region" description="Helical" evidence="1">
    <location>
        <begin position="41"/>
        <end position="59"/>
    </location>
</feature>
<keyword evidence="1" id="KW-0472">Membrane</keyword>
<organism evidence="4 5">
    <name type="scientific">Elizabethkingia anophelis NUHP1</name>
    <dbReference type="NCBI Taxonomy" id="1338011"/>
    <lineage>
        <taxon>Bacteria</taxon>
        <taxon>Pseudomonadati</taxon>
        <taxon>Bacteroidota</taxon>
        <taxon>Flavobacteriia</taxon>
        <taxon>Flavobacteriales</taxon>
        <taxon>Weeksellaceae</taxon>
        <taxon>Elizabethkingia</taxon>
    </lineage>
</organism>
<keyword evidence="4" id="KW-0418">Kinase</keyword>
<dbReference type="STRING" id="1338011.BD94_0025"/>
<dbReference type="InterPro" id="IPR025698">
    <property type="entry name" value="2TM_dom"/>
</dbReference>
<protein>
    <submittedName>
        <fullName evidence="4">Putative two-component system sensor protein histidine kinase</fullName>
    </submittedName>
</protein>
<feature type="transmembrane region" description="Helical" evidence="1">
    <location>
        <begin position="403"/>
        <end position="427"/>
    </location>
</feature>
<feature type="transmembrane region" description="Helical" evidence="1">
    <location>
        <begin position="12"/>
        <end position="35"/>
    </location>
</feature>
<evidence type="ECO:0000259" key="2">
    <source>
        <dbReference type="Pfam" id="PF06580"/>
    </source>
</evidence>
<dbReference type="KEGG" id="eao:BD94_0025"/>
<dbReference type="HOGENOM" id="CLU_020473_0_1_10"/>
<dbReference type="PANTHER" id="PTHR34220">
    <property type="entry name" value="SENSOR HISTIDINE KINASE YPDA"/>
    <property type="match status" value="1"/>
</dbReference>
<dbReference type="EMBL" id="CP007547">
    <property type="protein sequence ID" value="AIL43800.1"/>
    <property type="molecule type" value="Genomic_DNA"/>
</dbReference>
<dbReference type="GO" id="GO:0016020">
    <property type="term" value="C:membrane"/>
    <property type="evidence" value="ECO:0007669"/>
    <property type="project" value="InterPro"/>
</dbReference>
<dbReference type="AlphaFoldDB" id="A0A077EE82"/>
<feature type="transmembrane region" description="Helical" evidence="1">
    <location>
        <begin position="122"/>
        <end position="142"/>
    </location>
</feature>
<feature type="domain" description="Signal transduction histidine kinase internal region" evidence="2">
    <location>
        <begin position="166"/>
        <end position="244"/>
    </location>
</feature>
<keyword evidence="4" id="KW-0808">Transferase</keyword>
<evidence type="ECO:0000313" key="5">
    <source>
        <dbReference type="Proteomes" id="UP000028933"/>
    </source>
</evidence>